<dbReference type="InterPro" id="IPR051608">
    <property type="entry name" value="RQC_Subunit_NEMF"/>
</dbReference>
<dbReference type="Gene3D" id="1.10.8.50">
    <property type="match status" value="1"/>
</dbReference>
<keyword evidence="4 5" id="KW-0648">Protein biosynthesis</keyword>
<comment type="function">
    <text evidence="5">Key component of the ribosome quality control system (RQC), a ribosome-associated complex that mediates the extraction of incompletely synthesized nascent chains from stalled ribosomes and their subsequent degradation. RqcH recruits Ala-charged tRNA, and with RqcP directs the elongation of stalled nascent chains on 50S ribosomal subunits, leading to non-templated C-terminal alanine extensions (Ala tail). The Ala tail promotes nascent chain degradation. May add between 1 and at least 8 Ala residues. Binds to stalled 50S ribosomal subunits.</text>
</comment>
<dbReference type="InterPro" id="IPR043682">
    <property type="entry name" value="RqcH_bacterial"/>
</dbReference>
<dbReference type="PANTHER" id="PTHR15239">
    <property type="entry name" value="NUCLEAR EXPORT MEDIATOR FACTOR NEMF"/>
    <property type="match status" value="1"/>
</dbReference>
<sequence>MSFDGVVTRAVSTELHETLIPGRIMKIHQPTQTELIFTIRSQGKNHSLLVSAHPSYGRMHVTEDRYANPKEPPMFTMLLRKHLIGGFIDSIEQVEMERIIKIHVRSKDEIGDETKKVLYVEIMGKHSNISLIDEERNMILDSIKHISPSQNTYRTLLPGHTYKLPPSQDKLNPLHLTGEDLIRKLDFNSGKMDKQILDVCMGFSPIITQEITHLAKLGGADSIKDAYESIRQKLLKTDFSPHILKGQKERFYVIPLTSKQEETEHYSTVSEMLDNYYSGKAERDRVKQQAGDLARFLKNERNKNERKIQKHYDTLKKAEERDTYQKEGELLTAHMHLVKQGDSSVDVIDYYDPEQSTITIELNPNKTPSENAQSLFQTYHKLKKSKEIVTQEIEKAEREILYFDNLIQQVDSARLEDIEEIREELREGGYLKQRTEAKKKKKPTKPAPDVFMSSDGTTILVGKNNKQNEYVTMKLANRDDTWLHTKDIPGSHVVIRDSTPSEDTLLEAAQLAAYYSKSKASSSVPVDYTLIKHVKKPSGAKPGFVTYDQQKTVFVTPQESVVRELKGNTTKERDELD</sequence>
<organism evidence="8 9">
    <name type="scientific">Pontibacillus halophilus JSM 076056 = DSM 19796</name>
    <dbReference type="NCBI Taxonomy" id="1385510"/>
    <lineage>
        <taxon>Bacteria</taxon>
        <taxon>Bacillati</taxon>
        <taxon>Bacillota</taxon>
        <taxon>Bacilli</taxon>
        <taxon>Bacillales</taxon>
        <taxon>Bacillaceae</taxon>
        <taxon>Pontibacillus</taxon>
    </lineage>
</organism>
<dbReference type="GO" id="GO:0000049">
    <property type="term" value="F:tRNA binding"/>
    <property type="evidence" value="ECO:0007669"/>
    <property type="project" value="UniProtKB-UniRule"/>
</dbReference>
<name>A0A0A5GPP8_9BACI</name>
<dbReference type="HAMAP" id="MF_00844_B">
    <property type="entry name" value="RqcH_B"/>
    <property type="match status" value="1"/>
</dbReference>
<keyword evidence="2 5" id="KW-0699">rRNA-binding</keyword>
<dbReference type="Gene3D" id="2.30.310.10">
    <property type="entry name" value="ibrinogen binding protein from staphylococcus aureus domain"/>
    <property type="match status" value="1"/>
</dbReference>
<reference evidence="8 9" key="1">
    <citation type="submission" date="2013-08" db="EMBL/GenBank/DDBJ databases">
        <authorList>
            <person name="Huang J."/>
            <person name="Wang G."/>
        </authorList>
    </citation>
    <scope>NUCLEOTIDE SEQUENCE [LARGE SCALE GENOMIC DNA]</scope>
    <source>
        <strain evidence="8 9">JSM 076056</strain>
    </source>
</reference>
<dbReference type="AlphaFoldDB" id="A0A0A5GPP8"/>
<dbReference type="STRING" id="1385510.GCA_000425205_01265"/>
<dbReference type="GO" id="GO:0019843">
    <property type="term" value="F:rRNA binding"/>
    <property type="evidence" value="ECO:0007669"/>
    <property type="project" value="UniProtKB-UniRule"/>
</dbReference>
<evidence type="ECO:0000259" key="7">
    <source>
        <dbReference type="Pfam" id="PF05670"/>
    </source>
</evidence>
<dbReference type="GO" id="GO:1990112">
    <property type="term" value="C:RQC complex"/>
    <property type="evidence" value="ECO:0007669"/>
    <property type="project" value="TreeGrafter"/>
</dbReference>
<dbReference type="FunFam" id="2.30.310.10:FF:000004">
    <property type="entry name" value="Fibronectin-binding protein A"/>
    <property type="match status" value="1"/>
</dbReference>
<keyword evidence="1 5" id="KW-0820">tRNA-binding</keyword>
<accession>A0A0A5GPP8</accession>
<dbReference type="Proteomes" id="UP000030528">
    <property type="component" value="Unassembled WGS sequence"/>
</dbReference>
<dbReference type="GO" id="GO:0072344">
    <property type="term" value="P:rescue of stalled ribosome"/>
    <property type="evidence" value="ECO:0007669"/>
    <property type="project" value="UniProtKB-UniRule"/>
</dbReference>
<dbReference type="RefSeq" id="WP_026799715.1">
    <property type="nucleotide sequence ID" value="NZ_AULI01000005.1"/>
</dbReference>
<evidence type="ECO:0000256" key="3">
    <source>
        <dbReference type="ARBA" id="ARBA00022884"/>
    </source>
</evidence>
<keyword evidence="9" id="KW-1185">Reference proteome</keyword>
<evidence type="ECO:0000256" key="4">
    <source>
        <dbReference type="ARBA" id="ARBA00022917"/>
    </source>
</evidence>
<evidence type="ECO:0000313" key="8">
    <source>
        <dbReference type="EMBL" id="KGX93228.1"/>
    </source>
</evidence>
<evidence type="ECO:0000256" key="2">
    <source>
        <dbReference type="ARBA" id="ARBA00022730"/>
    </source>
</evidence>
<feature type="domain" description="NFACT RNA-binding" evidence="7">
    <location>
        <begin position="450"/>
        <end position="539"/>
    </location>
</feature>
<comment type="similarity">
    <text evidence="5">Belongs to the NEMF family.</text>
</comment>
<dbReference type="Pfam" id="PF05833">
    <property type="entry name" value="NFACT_N"/>
    <property type="match status" value="1"/>
</dbReference>
<dbReference type="Pfam" id="PF05670">
    <property type="entry name" value="NFACT-R_1"/>
    <property type="match status" value="1"/>
</dbReference>
<feature type="region of interest" description="Disordered" evidence="6">
    <location>
        <begin position="434"/>
        <end position="453"/>
    </location>
</feature>
<dbReference type="GO" id="GO:0043023">
    <property type="term" value="F:ribosomal large subunit binding"/>
    <property type="evidence" value="ECO:0007669"/>
    <property type="project" value="UniProtKB-UniRule"/>
</dbReference>
<comment type="caution">
    <text evidence="8">The sequence shown here is derived from an EMBL/GenBank/DDBJ whole genome shotgun (WGS) entry which is preliminary data.</text>
</comment>
<keyword evidence="3 5" id="KW-0694">RNA-binding</keyword>
<dbReference type="Gene3D" id="3.40.970.40">
    <property type="entry name" value="fibrinogen binding protein from staphylococcus aureus domain like"/>
    <property type="match status" value="1"/>
</dbReference>
<gene>
    <name evidence="5" type="primary">rqcH</name>
    <name evidence="8" type="ORF">N781_12525</name>
</gene>
<comment type="subunit">
    <text evidence="5">Associates with stalled 50S ribosomal subunits. Binds to RqcP.</text>
</comment>
<dbReference type="PANTHER" id="PTHR15239:SF6">
    <property type="entry name" value="RIBOSOME QUALITY CONTROL COMPLEX SUBUNIT NEMF"/>
    <property type="match status" value="1"/>
</dbReference>
<evidence type="ECO:0000256" key="6">
    <source>
        <dbReference type="SAM" id="MobiDB-lite"/>
    </source>
</evidence>
<evidence type="ECO:0000313" key="9">
    <source>
        <dbReference type="Proteomes" id="UP000030528"/>
    </source>
</evidence>
<proteinExistence type="inferred from homology"/>
<dbReference type="OrthoDB" id="9766163at2"/>
<dbReference type="InterPro" id="IPR008532">
    <property type="entry name" value="NFACT_RNA-bd"/>
</dbReference>
<evidence type="ECO:0000256" key="5">
    <source>
        <dbReference type="HAMAP-Rule" id="MF_00844"/>
    </source>
</evidence>
<dbReference type="EMBL" id="AVPE01000003">
    <property type="protein sequence ID" value="KGX93228.1"/>
    <property type="molecule type" value="Genomic_DNA"/>
</dbReference>
<evidence type="ECO:0000256" key="1">
    <source>
        <dbReference type="ARBA" id="ARBA00022555"/>
    </source>
</evidence>
<protein>
    <recommendedName>
        <fullName evidence="5">Rqc2 homolog RqcH</fullName>
        <shortName evidence="5">RqcH</shortName>
    </recommendedName>
</protein>
<dbReference type="eggNOG" id="COG1293">
    <property type="taxonomic scope" value="Bacteria"/>
</dbReference>